<evidence type="ECO:0000313" key="14">
    <source>
        <dbReference type="EMBL" id="EAH3293250.1"/>
    </source>
</evidence>
<protein>
    <submittedName>
        <fullName evidence="15">ABC transporter permease</fullName>
    </submittedName>
</protein>
<evidence type="ECO:0000313" key="25">
    <source>
        <dbReference type="Proteomes" id="UP000393182"/>
    </source>
</evidence>
<dbReference type="AlphaFoldDB" id="A0A0B8QY40"/>
<dbReference type="Proteomes" id="UP000843503">
    <property type="component" value="Unassembled WGS sequence"/>
</dbReference>
<dbReference type="RefSeq" id="WP_003730942.1">
    <property type="nucleotide sequence ID" value="NC_021825.2"/>
</dbReference>
<evidence type="ECO:0000313" key="15">
    <source>
        <dbReference type="EMBL" id="EAH4240569.1"/>
    </source>
</evidence>
<evidence type="ECO:0000256" key="2">
    <source>
        <dbReference type="ARBA" id="ARBA00022692"/>
    </source>
</evidence>
<dbReference type="EMBL" id="AAAIXK010000001">
    <property type="protein sequence ID" value="EAC5548948.1"/>
    <property type="molecule type" value="Genomic_DNA"/>
</dbReference>
<evidence type="ECO:0000313" key="9">
    <source>
        <dbReference type="EMBL" id="EAE4941098.1"/>
    </source>
</evidence>
<evidence type="ECO:0000313" key="19">
    <source>
        <dbReference type="EMBL" id="HAJ9592587.1"/>
    </source>
</evidence>
<dbReference type="PANTHER" id="PTHR43229:SF2">
    <property type="entry name" value="NODULATION PROTEIN J"/>
    <property type="match status" value="1"/>
</dbReference>
<gene>
    <name evidence="10" type="ORF">A8L61_16050</name>
    <name evidence="8" type="ORF">ART25_02325</name>
    <name evidence="7" type="ORF">ARY78_00710</name>
    <name evidence="16" type="ORF">BCZ19_00930</name>
    <name evidence="11" type="ORF">CA369_15185</name>
    <name evidence="13" type="ORF">D4920_05165</name>
    <name evidence="12" type="ORF">D4B11_14890</name>
    <name evidence="14" type="ORF">D5N24_02475</name>
    <name evidence="20" type="ORF">DYZ80_00143</name>
    <name evidence="9" type="ORF">E1W56_03420</name>
    <name evidence="15" type="ORF">E5F58_00980</name>
    <name evidence="17" type="ORF">F6515_16080</name>
    <name evidence="18" type="ORF">GI949_05390</name>
    <name evidence="19" type="ORF">HQN34_000762</name>
</gene>
<evidence type="ECO:0000313" key="27">
    <source>
        <dbReference type="Proteomes" id="UP000489121"/>
    </source>
</evidence>
<dbReference type="EMBL" id="AABFVG010000002">
    <property type="protein sequence ID" value="EAH2281454.1"/>
    <property type="molecule type" value="Genomic_DNA"/>
</dbReference>
<accession>A0A0B8QY40</accession>
<dbReference type="Proteomes" id="UP000427828">
    <property type="component" value="Unassembled WGS sequence"/>
</dbReference>
<evidence type="ECO:0000313" key="24">
    <source>
        <dbReference type="Proteomes" id="UP000379076"/>
    </source>
</evidence>
<dbReference type="Proteomes" id="UP000843775">
    <property type="component" value="Unassembled WGS sequence"/>
</dbReference>
<dbReference type="EMBL" id="AALGDA010000124">
    <property type="protein sequence ID" value="ECY9784495.1"/>
    <property type="molecule type" value="Genomic_DNA"/>
</dbReference>
<sequence length="249" mass="28720">MSYLWTSIKMQFRIPVSVFFSLLFPLIMMFAMVTSYGNFDIGEGYHFVDKYFLISTGMGMLPIALISFPIWLGESVQNKSYKRLEYFGLSAQKIIVSDVCSYILLTALSIFVNILFGYLVYGLHIPDWQYFIAYVLQCLYCNLVLLIFGALLALIIKNPRILMPVGMCLLFMFYIFTGTFSSFSELPKSFQAVGNFLPMKYIMNDLFNVWTQNKLFISKFLALNTLYGIILSFALVAFLLRQKKIKIKP</sequence>
<feature type="domain" description="ABC-2 type transporter transmembrane" evidence="6">
    <location>
        <begin position="4"/>
        <end position="204"/>
    </location>
</feature>
<evidence type="ECO:0000313" key="7">
    <source>
        <dbReference type="EMBL" id="EAC5548948.1"/>
    </source>
</evidence>
<evidence type="ECO:0000313" key="17">
    <source>
        <dbReference type="EMBL" id="ECY9784495.1"/>
    </source>
</evidence>
<evidence type="ECO:0000313" key="10">
    <source>
        <dbReference type="EMBL" id="EAG0868785.1"/>
    </source>
</evidence>
<dbReference type="Proteomes" id="UP000527632">
    <property type="component" value="Unassembled WGS sequence"/>
</dbReference>
<dbReference type="EMBL" id="QXLS01000001">
    <property type="protein sequence ID" value="RKA10616.1"/>
    <property type="molecule type" value="Genomic_DNA"/>
</dbReference>
<evidence type="ECO:0000313" key="12">
    <source>
        <dbReference type="EMBL" id="EAG9521053.1"/>
    </source>
</evidence>
<dbReference type="InterPro" id="IPR013525">
    <property type="entry name" value="ABC2_TM"/>
</dbReference>
<reference evidence="9 25" key="4">
    <citation type="submission" date="2019-03" db="EMBL/GenBank/DDBJ databases">
        <authorList>
            <person name="Ashton P.M."/>
            <person name="Dallman T."/>
            <person name="Nair S."/>
            <person name="De Pinna E."/>
            <person name="Peters T."/>
            <person name="Grant K."/>
        </authorList>
    </citation>
    <scope>NUCLEOTIDE SEQUENCE [LARGE SCALE GENOMIC DNA]</scope>
    <source>
        <strain evidence="13 31">282333</strain>
        <strain evidence="14 30">282352</strain>
        <strain evidence="12 32">289003</strain>
        <strain evidence="9">RL15000286</strain>
    </source>
</reference>
<feature type="transmembrane region" description="Helical" evidence="5">
    <location>
        <begin position="94"/>
        <end position="119"/>
    </location>
</feature>
<keyword evidence="2 5" id="KW-0812">Transmembrane</keyword>
<dbReference type="EMBL" id="AAAQQZ010000001">
    <property type="protein sequence ID" value="EAE1337759.1"/>
    <property type="molecule type" value="Genomic_DNA"/>
</dbReference>
<keyword evidence="4 5" id="KW-0472">Membrane</keyword>
<feature type="transmembrane region" description="Helical" evidence="5">
    <location>
        <begin position="220"/>
        <end position="240"/>
    </location>
</feature>
<dbReference type="Proteomes" id="UP000379076">
    <property type="component" value="Unassembled WGS sequence"/>
</dbReference>
<dbReference type="EMBL" id="AAASLB010000001">
    <property type="protein sequence ID" value="EAE4941098.1"/>
    <property type="molecule type" value="Genomic_DNA"/>
</dbReference>
<evidence type="ECO:0000313" key="16">
    <source>
        <dbReference type="EMBL" id="ECX6923221.1"/>
    </source>
</evidence>
<evidence type="ECO:0000313" key="29">
    <source>
        <dbReference type="Proteomes" id="UP000528151"/>
    </source>
</evidence>
<dbReference type="Proteomes" id="UP000533021">
    <property type="component" value="Unassembled WGS sequence"/>
</dbReference>
<dbReference type="Proteomes" id="UP000393182">
    <property type="component" value="Unassembled WGS sequence"/>
</dbReference>
<dbReference type="Proteomes" id="UP000530452">
    <property type="component" value="Unassembled WGS sequence"/>
</dbReference>
<evidence type="ECO:0000313" key="23">
    <source>
        <dbReference type="Proteomes" id="UP000365297"/>
    </source>
</evidence>
<evidence type="ECO:0000259" key="6">
    <source>
        <dbReference type="Pfam" id="PF01061"/>
    </source>
</evidence>
<dbReference type="Proteomes" id="UP000546397">
    <property type="component" value="Unassembled WGS sequence"/>
</dbReference>
<feature type="transmembrane region" description="Helical" evidence="5">
    <location>
        <begin position="51"/>
        <end position="73"/>
    </location>
</feature>
<dbReference type="InterPro" id="IPR051784">
    <property type="entry name" value="Nod_factor_ABC_transporter"/>
</dbReference>
<feature type="transmembrane region" description="Helical" evidence="5">
    <location>
        <begin position="12"/>
        <end position="31"/>
    </location>
</feature>
<reference evidence="33 34" key="2">
    <citation type="journal article" date="2018" name="Genome Biol.">
        <title>SKESA: strategic k-mer extension for scrupulous assemblies.</title>
        <authorList>
            <person name="Souvorov A."/>
            <person name="Agarwala R."/>
            <person name="Lipman D.J."/>
        </authorList>
    </citation>
    <scope>NUCLEOTIDE SEQUENCE [LARGE SCALE GENOMIC DNA]</scope>
    <source>
        <strain evidence="19">2017-325981-023-01</strain>
        <strain evidence="18 34">DMG1500109</strain>
    </source>
</reference>
<dbReference type="Proteomes" id="UP000489121">
    <property type="component" value="Unassembled WGS sequence"/>
</dbReference>
<proteinExistence type="predicted"/>
<dbReference type="Proteomes" id="UP000358545">
    <property type="component" value="Unassembled WGS sequence"/>
</dbReference>
<evidence type="ECO:0000313" key="33">
    <source>
        <dbReference type="Proteomes" id="UP000843503"/>
    </source>
</evidence>
<dbReference type="Pfam" id="PF01061">
    <property type="entry name" value="ABC2_membrane"/>
    <property type="match status" value="1"/>
</dbReference>
<dbReference type="Proteomes" id="UP000365297">
    <property type="component" value="Unassembled WGS sequence"/>
</dbReference>
<feature type="transmembrane region" description="Helical" evidence="5">
    <location>
        <begin position="131"/>
        <end position="154"/>
    </location>
</feature>
<dbReference type="EMBL" id="AABBZO010000032">
    <property type="protein sequence ID" value="EAG4463612.1"/>
    <property type="molecule type" value="Genomic_DNA"/>
</dbReference>
<dbReference type="EMBL" id="AALAQH010000001">
    <property type="protein sequence ID" value="ECX6923221.1"/>
    <property type="molecule type" value="Genomic_DNA"/>
</dbReference>
<organism evidence="15 28">
    <name type="scientific">Listeria monocytogenes</name>
    <dbReference type="NCBI Taxonomy" id="1639"/>
    <lineage>
        <taxon>Bacteria</taxon>
        <taxon>Bacillati</taxon>
        <taxon>Bacillota</taxon>
        <taxon>Bacilli</taxon>
        <taxon>Bacillales</taxon>
        <taxon>Listeriaceae</taxon>
        <taxon>Listeria</taxon>
    </lineage>
</organism>
<dbReference type="EMBL" id="AABEMN010000031">
    <property type="protein sequence ID" value="EAG9521053.1"/>
    <property type="molecule type" value="Genomic_DNA"/>
</dbReference>
<evidence type="ECO:0000313" key="22">
    <source>
        <dbReference type="Proteomes" id="UP000358545"/>
    </source>
</evidence>
<dbReference type="EMBL" id="DAAJZA010000003">
    <property type="protein sequence ID" value="HAC1754402.1"/>
    <property type="molecule type" value="Genomic_DNA"/>
</dbReference>
<reference evidence="10 22" key="3">
    <citation type="submission" date="2018-06" db="EMBL/GenBank/DDBJ databases">
        <authorList>
            <consortium name="PulseNet: The National Subtyping Network for Foodborne Disease Surveillance"/>
            <person name="Tarr C.L."/>
            <person name="Trees E."/>
            <person name="Katz L.S."/>
            <person name="Carleton-Romer H.A."/>
            <person name="Stroika S."/>
            <person name="Kucerova Z."/>
            <person name="Roache K.F."/>
            <person name="Sabol A.L."/>
            <person name="Besser J."/>
            <person name="Gerner-Smidt P."/>
        </authorList>
    </citation>
    <scope>NUCLEOTIDE SEQUENCE [LARGE SCALE GENOMIC DNA]</scope>
    <source>
        <strain evidence="10 22">PNUSAL002180</strain>
        <strain evidence="17 27">PNUSAL005692</strain>
    </source>
</reference>
<evidence type="ECO:0000256" key="5">
    <source>
        <dbReference type="SAM" id="Phobius"/>
    </source>
</evidence>
<evidence type="ECO:0000313" key="26">
    <source>
        <dbReference type="Proteomes" id="UP000427828"/>
    </source>
</evidence>
<evidence type="ECO:0000313" key="34">
    <source>
        <dbReference type="Proteomes" id="UP000843775"/>
    </source>
</evidence>
<evidence type="ECO:0000313" key="13">
    <source>
        <dbReference type="EMBL" id="EAH2281454.1"/>
    </source>
</evidence>
<evidence type="ECO:0000313" key="32">
    <source>
        <dbReference type="Proteomes" id="UP000546397"/>
    </source>
</evidence>
<dbReference type="GO" id="GO:0140359">
    <property type="term" value="F:ABC-type transporter activity"/>
    <property type="evidence" value="ECO:0007669"/>
    <property type="project" value="InterPro"/>
</dbReference>
<comment type="subcellular location">
    <subcellularLocation>
        <location evidence="1">Membrane</location>
        <topology evidence="1">Multi-pass membrane protein</topology>
    </subcellularLocation>
</comment>
<evidence type="ECO:0000313" key="8">
    <source>
        <dbReference type="EMBL" id="EAE1337759.1"/>
    </source>
</evidence>
<evidence type="ECO:0000256" key="1">
    <source>
        <dbReference type="ARBA" id="ARBA00004141"/>
    </source>
</evidence>
<evidence type="ECO:0000256" key="4">
    <source>
        <dbReference type="ARBA" id="ARBA00023136"/>
    </source>
</evidence>
<dbReference type="GO" id="GO:0016020">
    <property type="term" value="C:membrane"/>
    <property type="evidence" value="ECO:0007669"/>
    <property type="project" value="UniProtKB-SubCell"/>
</dbReference>
<reference evidence="20 21" key="1">
    <citation type="journal article" date="2018" name="BMC Genomics">
        <title>Genes significantly associated with lineage II food isolates of Listeria monocytogenes.</title>
        <authorList>
            <person name="Pirone-Davies C."/>
            <person name="Chen Y."/>
            <person name="Pightling A."/>
            <person name="Ryan G."/>
            <person name="Wang Y."/>
            <person name="Yao K."/>
            <person name="Hoffmann M."/>
            <person name="Allard M.W."/>
        </authorList>
    </citation>
    <scope>NUCLEOTIDE SEQUENCE [LARGE SCALE GENOMIC DNA]</scope>
    <source>
        <strain evidence="20 21">PNUSAL000550</strain>
    </source>
</reference>
<keyword evidence="3 5" id="KW-1133">Transmembrane helix</keyword>
<dbReference type="KEGG" id="lmok:CQ02_05695"/>
<evidence type="ECO:0000313" key="21">
    <source>
        <dbReference type="Proteomes" id="UP000272537"/>
    </source>
</evidence>
<reference evidence="15 28" key="5">
    <citation type="submission" date="2019-04" db="EMBL/GenBank/DDBJ databases">
        <authorList>
            <consortium name="GenomeTrakr: Next Generation Sequencing Network for Food Pathogen Tracability"/>
        </authorList>
    </citation>
    <scope>NUCLEOTIDE SEQUENCE [LARGE SCALE GENOMIC DNA]</scope>
    <source>
        <strain evidence="11 29">CFSAN063727</strain>
        <strain evidence="8 24">FDA00006494</strain>
        <strain evidence="7 23">FDA00007096</strain>
        <strain evidence="16 26">FLAG-51482A</strain>
        <strain evidence="15 28">LS1344</strain>
    </source>
</reference>
<feature type="transmembrane region" description="Helical" evidence="5">
    <location>
        <begin position="161"/>
        <end position="180"/>
    </location>
</feature>
<evidence type="ECO:0000313" key="30">
    <source>
        <dbReference type="Proteomes" id="UP000530452"/>
    </source>
</evidence>
<dbReference type="PANTHER" id="PTHR43229">
    <property type="entry name" value="NODULATION PROTEIN J"/>
    <property type="match status" value="1"/>
</dbReference>
<evidence type="ECO:0000313" key="20">
    <source>
        <dbReference type="EMBL" id="RKA10616.1"/>
    </source>
</evidence>
<reference evidence="19" key="6">
    <citation type="submission" date="2020-05" db="EMBL/GenBank/DDBJ databases">
        <authorList>
            <consortium name="NCBI Pathogen Detection Project"/>
        </authorList>
    </citation>
    <scope>NUCLEOTIDE SEQUENCE</scope>
    <source>
        <strain evidence="19">2017-325981-023-01</strain>
        <strain evidence="18">DMG1500109</strain>
    </source>
</reference>
<name>A0A0B8QY40_LISMN</name>
<dbReference type="EMBL" id="AABGUK010000001">
    <property type="protein sequence ID" value="EAH4240569.1"/>
    <property type="molecule type" value="Genomic_DNA"/>
</dbReference>
<evidence type="ECO:0000313" key="28">
    <source>
        <dbReference type="Proteomes" id="UP000527632"/>
    </source>
</evidence>
<dbReference type="EMBL" id="AABAGT010000043">
    <property type="protein sequence ID" value="EAG0868785.1"/>
    <property type="molecule type" value="Genomic_DNA"/>
</dbReference>
<evidence type="ECO:0000256" key="3">
    <source>
        <dbReference type="ARBA" id="ARBA00022989"/>
    </source>
</evidence>
<evidence type="ECO:0000313" key="11">
    <source>
        <dbReference type="EMBL" id="EAG4463612.1"/>
    </source>
</evidence>
<dbReference type="EMBL" id="AABGHY010000001">
    <property type="protein sequence ID" value="EAH3293250.1"/>
    <property type="molecule type" value="Genomic_DNA"/>
</dbReference>
<comment type="caution">
    <text evidence="15">The sequence shown here is derived from an EMBL/GenBank/DDBJ whole genome shotgun (WGS) entry which is preliminary data.</text>
</comment>
<evidence type="ECO:0000313" key="18">
    <source>
        <dbReference type="EMBL" id="HAC1754402.1"/>
    </source>
</evidence>
<dbReference type="Proteomes" id="UP000528151">
    <property type="component" value="Unassembled WGS sequence"/>
</dbReference>
<dbReference type="Proteomes" id="UP000272537">
    <property type="component" value="Unassembled WGS sequence"/>
</dbReference>
<dbReference type="EMBL" id="DABJAN010000001">
    <property type="protein sequence ID" value="HAJ9592587.1"/>
    <property type="molecule type" value="Genomic_DNA"/>
</dbReference>
<evidence type="ECO:0000313" key="31">
    <source>
        <dbReference type="Proteomes" id="UP000533021"/>
    </source>
</evidence>